<protein>
    <submittedName>
        <fullName evidence="5">Unannotated protein</fullName>
    </submittedName>
</protein>
<dbReference type="EMBL" id="CAFBMM010000150">
    <property type="protein sequence ID" value="CAB4920832.1"/>
    <property type="molecule type" value="Genomic_DNA"/>
</dbReference>
<dbReference type="EMBL" id="CAEZYK010000053">
    <property type="protein sequence ID" value="CAB4726245.1"/>
    <property type="molecule type" value="Genomic_DNA"/>
</dbReference>
<dbReference type="Pfam" id="PF13083">
    <property type="entry name" value="KH_KhpA-B"/>
    <property type="match status" value="1"/>
</dbReference>
<keyword evidence="1" id="KW-0963">Cytoplasm</keyword>
<dbReference type="EMBL" id="CAFBOF010000003">
    <property type="protein sequence ID" value="CAB4969539.1"/>
    <property type="molecule type" value="Genomic_DNA"/>
</dbReference>
<dbReference type="EMBL" id="CAFBPQ010000051">
    <property type="protein sequence ID" value="CAB5030457.1"/>
    <property type="molecule type" value="Genomic_DNA"/>
</dbReference>
<dbReference type="GO" id="GO:0003723">
    <property type="term" value="F:RNA binding"/>
    <property type="evidence" value="ECO:0007669"/>
    <property type="project" value="UniProtKB-KW"/>
</dbReference>
<dbReference type="InterPro" id="IPR020627">
    <property type="entry name" value="KhpA"/>
</dbReference>
<gene>
    <name evidence="3" type="ORF">UFOPK2683_00996</name>
    <name evidence="4" type="ORF">UFOPK3605_01650</name>
    <name evidence="5" type="ORF">UFOPK3897_00279</name>
    <name evidence="6" type="ORF">UFOPK4121_01314</name>
</gene>
<dbReference type="PANTHER" id="PTHR34654">
    <property type="entry name" value="UPF0109 PROTEIN SCO5592"/>
    <property type="match status" value="1"/>
</dbReference>
<evidence type="ECO:0000313" key="4">
    <source>
        <dbReference type="EMBL" id="CAB4920832.1"/>
    </source>
</evidence>
<dbReference type="SUPFAM" id="SSF54814">
    <property type="entry name" value="Prokaryotic type KH domain (KH-domain type II)"/>
    <property type="match status" value="1"/>
</dbReference>
<accession>A0A6J7LUE9</accession>
<name>A0A6J7LUE9_9ZZZZ</name>
<keyword evidence="2" id="KW-0694">RNA-binding</keyword>
<dbReference type="InterPro" id="IPR009019">
    <property type="entry name" value="KH_sf_prok-type"/>
</dbReference>
<sequence>MSNENESVDGNRVVGSRSLAVVEYITRALADEPDEIDVEVDERAEDEVFFLVHANPGDMGRLIGRRGRVIQAIRQVTRAAGASEGVKVGVDVAD</sequence>
<dbReference type="AlphaFoldDB" id="A0A6J7LUE9"/>
<dbReference type="PANTHER" id="PTHR34654:SF1">
    <property type="entry name" value="RNA-BINDING PROTEIN KHPA"/>
    <property type="match status" value="1"/>
</dbReference>
<dbReference type="PROSITE" id="PS50084">
    <property type="entry name" value="KH_TYPE_1"/>
    <property type="match status" value="1"/>
</dbReference>
<proteinExistence type="predicted"/>
<dbReference type="Gene3D" id="3.30.300.20">
    <property type="match status" value="1"/>
</dbReference>
<evidence type="ECO:0000313" key="5">
    <source>
        <dbReference type="EMBL" id="CAB4969539.1"/>
    </source>
</evidence>
<organism evidence="5">
    <name type="scientific">freshwater metagenome</name>
    <dbReference type="NCBI Taxonomy" id="449393"/>
    <lineage>
        <taxon>unclassified sequences</taxon>
        <taxon>metagenomes</taxon>
        <taxon>ecological metagenomes</taxon>
    </lineage>
</organism>
<dbReference type="CDD" id="cd22533">
    <property type="entry name" value="KH-II_YlqC-like"/>
    <property type="match status" value="1"/>
</dbReference>
<dbReference type="InterPro" id="IPR015946">
    <property type="entry name" value="KH_dom-like_a/b"/>
</dbReference>
<evidence type="ECO:0000313" key="6">
    <source>
        <dbReference type="EMBL" id="CAB5030457.1"/>
    </source>
</evidence>
<evidence type="ECO:0000313" key="3">
    <source>
        <dbReference type="EMBL" id="CAB4726245.1"/>
    </source>
</evidence>
<reference evidence="5" key="1">
    <citation type="submission" date="2020-05" db="EMBL/GenBank/DDBJ databases">
        <authorList>
            <person name="Chiriac C."/>
            <person name="Salcher M."/>
            <person name="Ghai R."/>
            <person name="Kavagutti S V."/>
        </authorList>
    </citation>
    <scope>NUCLEOTIDE SEQUENCE</scope>
</reference>
<evidence type="ECO:0000256" key="1">
    <source>
        <dbReference type="ARBA" id="ARBA00022490"/>
    </source>
</evidence>
<evidence type="ECO:0000256" key="2">
    <source>
        <dbReference type="ARBA" id="ARBA00022884"/>
    </source>
</evidence>